<dbReference type="Pfam" id="PF07969">
    <property type="entry name" value="Amidohydro_3"/>
    <property type="match status" value="1"/>
</dbReference>
<dbReference type="Proteomes" id="UP001144256">
    <property type="component" value="Unassembled WGS sequence"/>
</dbReference>
<dbReference type="AlphaFoldDB" id="A0A9W6DE56"/>
<dbReference type="PANTHER" id="PTHR22642">
    <property type="entry name" value="IMIDAZOLONEPROPIONASE"/>
    <property type="match status" value="1"/>
</dbReference>
<dbReference type="RefSeq" id="WP_281815443.1">
    <property type="nucleotide sequence ID" value="NZ_BRLB01000005.1"/>
</dbReference>
<dbReference type="InterPro" id="IPR032466">
    <property type="entry name" value="Metal_Hydrolase"/>
</dbReference>
<dbReference type="InterPro" id="IPR011059">
    <property type="entry name" value="Metal-dep_hydrolase_composite"/>
</dbReference>
<proteinExistence type="predicted"/>
<dbReference type="PANTHER" id="PTHR22642:SF2">
    <property type="entry name" value="PROTEIN LONG AFTER FAR-RED 3"/>
    <property type="match status" value="1"/>
</dbReference>
<dbReference type="Gene3D" id="2.30.40.10">
    <property type="entry name" value="Urease, subunit C, domain 1"/>
    <property type="match status" value="1"/>
</dbReference>
<dbReference type="InterPro" id="IPR033932">
    <property type="entry name" value="YtcJ-like"/>
</dbReference>
<protein>
    <submittedName>
        <fullName evidence="2">Exoenzyme regulatory protein aepA</fullName>
    </submittedName>
</protein>
<evidence type="ECO:0000259" key="1">
    <source>
        <dbReference type="Pfam" id="PF07969"/>
    </source>
</evidence>
<accession>A0A9W6DE56</accession>
<organism evidence="2 3">
    <name type="scientific">Vallitalea longa</name>
    <dbReference type="NCBI Taxonomy" id="2936439"/>
    <lineage>
        <taxon>Bacteria</taxon>
        <taxon>Bacillati</taxon>
        <taxon>Bacillota</taxon>
        <taxon>Clostridia</taxon>
        <taxon>Lachnospirales</taxon>
        <taxon>Vallitaleaceae</taxon>
        <taxon>Vallitalea</taxon>
    </lineage>
</organism>
<dbReference type="InterPro" id="IPR013108">
    <property type="entry name" value="Amidohydro_3"/>
</dbReference>
<sequence length="540" mass="60990">MDIILYNGKVVTMDDDKLNATGVCIKGNKIYEVGNDTQVLEHKKESTILIDLKGRSLLPGFNDSHMHLINFAYTNSMVKLSKLTSVDAIISKAKEYIGYGYFCNGWIMGRGWNQNNFHIPKMLDRFDLDRISVDKPVCFIRACGHVLVTNSYALKLLGITSDTPQIEGGHFDLDDNNDPTGVFRENAMNMVYNKMPSPTKEEIKDMIFNACEIALSEGITSIQTDDLDNFPDNDYEKIIQAYKELRNEEKLPVRIYEQCLLGDVNILEEFLEKGYKTGIGDDFFKIGPLKILADGSLGARTAYLSEPYEDDKTTCGIGKLTQCQLDALIDKAHKNDMQIAIHCIGDQIMNMAFSSIKKALNNYPRKDHRHGIVHSQITTKQLLDDFRDSEVIAYIQPIFLDGDINIVEKRIGKDRAKYSYNFKKLINMGIHTPYGSDCPVEPFNVLHGIYCAVTRKTLEGFPKDGWLPEQKVTLQEALSAFTREGAYASFDENLKGIIKEGMLADLVVLDKDILIIDHDNIKDIKVDLTIVNGNIGYERD</sequence>
<name>A0A9W6DE56_9FIRM</name>
<comment type="caution">
    <text evidence="2">The sequence shown here is derived from an EMBL/GenBank/DDBJ whole genome shotgun (WGS) entry which is preliminary data.</text>
</comment>
<gene>
    <name evidence="2" type="ORF">SH1V18_22560</name>
</gene>
<dbReference type="GO" id="GO:0016810">
    <property type="term" value="F:hydrolase activity, acting on carbon-nitrogen (but not peptide) bonds"/>
    <property type="evidence" value="ECO:0007669"/>
    <property type="project" value="InterPro"/>
</dbReference>
<feature type="domain" description="Amidohydrolase 3" evidence="1">
    <location>
        <begin position="50"/>
        <end position="535"/>
    </location>
</feature>
<dbReference type="Gene3D" id="3.10.310.70">
    <property type="match status" value="1"/>
</dbReference>
<dbReference type="SUPFAM" id="SSF51338">
    <property type="entry name" value="Composite domain of metallo-dependent hydrolases"/>
    <property type="match status" value="1"/>
</dbReference>
<keyword evidence="3" id="KW-1185">Reference proteome</keyword>
<evidence type="ECO:0000313" key="3">
    <source>
        <dbReference type="Proteomes" id="UP001144256"/>
    </source>
</evidence>
<evidence type="ECO:0000313" key="2">
    <source>
        <dbReference type="EMBL" id="GKX29776.1"/>
    </source>
</evidence>
<reference evidence="2" key="1">
    <citation type="submission" date="2022-06" db="EMBL/GenBank/DDBJ databases">
        <title>Vallitalea longa sp. nov., an anaerobic bacterium isolated from marine sediment.</title>
        <authorList>
            <person name="Hirano S."/>
            <person name="Terahara T."/>
            <person name="Mori K."/>
            <person name="Hamada M."/>
            <person name="Matsumoto R."/>
            <person name="Kobayashi T."/>
        </authorList>
    </citation>
    <scope>NUCLEOTIDE SEQUENCE</scope>
    <source>
        <strain evidence="2">SH18-1</strain>
    </source>
</reference>
<dbReference type="CDD" id="cd01300">
    <property type="entry name" value="YtcJ_like"/>
    <property type="match status" value="1"/>
</dbReference>
<dbReference type="Gene3D" id="3.20.20.140">
    <property type="entry name" value="Metal-dependent hydrolases"/>
    <property type="match status" value="1"/>
</dbReference>
<dbReference type="SUPFAM" id="SSF51556">
    <property type="entry name" value="Metallo-dependent hydrolases"/>
    <property type="match status" value="1"/>
</dbReference>
<dbReference type="EMBL" id="BRLB01000005">
    <property type="protein sequence ID" value="GKX29776.1"/>
    <property type="molecule type" value="Genomic_DNA"/>
</dbReference>